<gene>
    <name evidence="7" type="ORF">GCM10023321_10040</name>
</gene>
<evidence type="ECO:0000313" key="7">
    <source>
        <dbReference type="EMBL" id="GAA5148137.1"/>
    </source>
</evidence>
<evidence type="ECO:0000256" key="4">
    <source>
        <dbReference type="ARBA" id="ARBA00022827"/>
    </source>
</evidence>
<dbReference type="InterPro" id="IPR004099">
    <property type="entry name" value="Pyr_nucl-diS_OxRdtase_dimer"/>
</dbReference>
<dbReference type="InterPro" id="IPR001100">
    <property type="entry name" value="Pyr_nuc-diS_OxRdtase"/>
</dbReference>
<dbReference type="InterPro" id="IPR023753">
    <property type="entry name" value="FAD/NAD-binding_dom"/>
</dbReference>
<dbReference type="Gene3D" id="3.30.390.30">
    <property type="match status" value="1"/>
</dbReference>
<evidence type="ECO:0000256" key="1">
    <source>
        <dbReference type="ARBA" id="ARBA00001974"/>
    </source>
</evidence>
<dbReference type="PANTHER" id="PTHR43014">
    <property type="entry name" value="MERCURIC REDUCTASE"/>
    <property type="match status" value="1"/>
</dbReference>
<dbReference type="PANTHER" id="PTHR43014:SF2">
    <property type="entry name" value="MERCURIC REDUCTASE"/>
    <property type="match status" value="1"/>
</dbReference>
<evidence type="ECO:0000259" key="5">
    <source>
        <dbReference type="Pfam" id="PF02852"/>
    </source>
</evidence>
<evidence type="ECO:0000313" key="8">
    <source>
        <dbReference type="Proteomes" id="UP001428817"/>
    </source>
</evidence>
<dbReference type="Pfam" id="PF02852">
    <property type="entry name" value="Pyr_redox_dim"/>
    <property type="match status" value="1"/>
</dbReference>
<sequence>MPENNFDVIVVGMGPGGDFMAGRLAEAGLSVLGVDAHLVGGECPYYGCIPSKMMIRAGNALAEARRVPALAGSAQVSADYTPVSRRIRDEATTNWDDQIAVDRFESKGGRFVRGRARLTGPRTIRVGDQEFTASRAIVLNTGTSPVVPPVPGLAETPFWTNRDAVRAEAAPASLVVLGGGAIGVEMAQAFARFGSKVDVVERADRLLALEEPEASQVVADVLRAEGLGVHTSAGVEAVSHSGSEFTVRLPTGSLRAEHLLVATGRTAHLAELGLDTVGVDGGQRFVPTDRRMRVVDGVYAIGDITGKGAFTHMSMYHAGIVERDILGEDPDFTAEHHAVPRVTFTDPEVGAVGLTEAQAREAGLDVRTSVTPMSATTRGWIHGPGGDGLIKLVEDAVAGVLVGATSVGPNGGEVLSALTVAVHARVPTNRLRRTIFAYPTFHRGLETAVAELH</sequence>
<keyword evidence="8" id="KW-1185">Reference proteome</keyword>
<proteinExistence type="inferred from homology"/>
<dbReference type="EMBL" id="BAABJP010000003">
    <property type="protein sequence ID" value="GAA5148137.1"/>
    <property type="molecule type" value="Genomic_DNA"/>
</dbReference>
<dbReference type="RefSeq" id="WP_185064742.1">
    <property type="nucleotide sequence ID" value="NZ_BAABJP010000003.1"/>
</dbReference>
<comment type="caution">
    <text evidence="7">The sequence shown here is derived from an EMBL/GenBank/DDBJ whole genome shotgun (WGS) entry which is preliminary data.</text>
</comment>
<name>A0ABP9PMG3_9PSEU</name>
<keyword evidence="4" id="KW-0274">FAD</keyword>
<dbReference type="PRINTS" id="PR00368">
    <property type="entry name" value="FADPNR"/>
</dbReference>
<dbReference type="SUPFAM" id="SSF55424">
    <property type="entry name" value="FAD/NAD-linked reductases, dimerisation (C-terminal) domain"/>
    <property type="match status" value="1"/>
</dbReference>
<feature type="domain" description="FAD/NAD(P)-binding" evidence="6">
    <location>
        <begin position="6"/>
        <end position="316"/>
    </location>
</feature>
<evidence type="ECO:0000256" key="2">
    <source>
        <dbReference type="ARBA" id="ARBA00007532"/>
    </source>
</evidence>
<dbReference type="Pfam" id="PF07992">
    <property type="entry name" value="Pyr_redox_2"/>
    <property type="match status" value="1"/>
</dbReference>
<dbReference type="Proteomes" id="UP001428817">
    <property type="component" value="Unassembled WGS sequence"/>
</dbReference>
<evidence type="ECO:0000256" key="3">
    <source>
        <dbReference type="ARBA" id="ARBA00022630"/>
    </source>
</evidence>
<protein>
    <submittedName>
        <fullName evidence="7">NAD(P)/FAD-dependent oxidoreductase</fullName>
    </submittedName>
</protein>
<comment type="similarity">
    <text evidence="2">Belongs to the class-I pyridine nucleotide-disulfide oxidoreductase family.</text>
</comment>
<feature type="domain" description="Pyridine nucleotide-disulphide oxidoreductase dimerisation" evidence="5">
    <location>
        <begin position="339"/>
        <end position="448"/>
    </location>
</feature>
<dbReference type="PRINTS" id="PR00411">
    <property type="entry name" value="PNDRDTASEI"/>
</dbReference>
<dbReference type="SUPFAM" id="SSF51905">
    <property type="entry name" value="FAD/NAD(P)-binding domain"/>
    <property type="match status" value="1"/>
</dbReference>
<dbReference type="PIRSF" id="PIRSF000350">
    <property type="entry name" value="Mercury_reductase_MerA"/>
    <property type="match status" value="1"/>
</dbReference>
<comment type="cofactor">
    <cofactor evidence="1">
        <name>FAD</name>
        <dbReference type="ChEBI" id="CHEBI:57692"/>
    </cofactor>
</comment>
<accession>A0ABP9PMG3</accession>
<reference evidence="8" key="1">
    <citation type="journal article" date="2019" name="Int. J. Syst. Evol. Microbiol.">
        <title>The Global Catalogue of Microorganisms (GCM) 10K type strain sequencing project: providing services to taxonomists for standard genome sequencing and annotation.</title>
        <authorList>
            <consortium name="The Broad Institute Genomics Platform"/>
            <consortium name="The Broad Institute Genome Sequencing Center for Infectious Disease"/>
            <person name="Wu L."/>
            <person name="Ma J."/>
        </authorList>
    </citation>
    <scope>NUCLEOTIDE SEQUENCE [LARGE SCALE GENOMIC DNA]</scope>
    <source>
        <strain evidence="8">JCM 18303</strain>
    </source>
</reference>
<keyword evidence="3" id="KW-0285">Flavoprotein</keyword>
<dbReference type="Gene3D" id="3.50.50.60">
    <property type="entry name" value="FAD/NAD(P)-binding domain"/>
    <property type="match status" value="2"/>
</dbReference>
<evidence type="ECO:0000259" key="6">
    <source>
        <dbReference type="Pfam" id="PF07992"/>
    </source>
</evidence>
<organism evidence="7 8">
    <name type="scientific">Pseudonocardia eucalypti</name>
    <dbReference type="NCBI Taxonomy" id="648755"/>
    <lineage>
        <taxon>Bacteria</taxon>
        <taxon>Bacillati</taxon>
        <taxon>Actinomycetota</taxon>
        <taxon>Actinomycetes</taxon>
        <taxon>Pseudonocardiales</taxon>
        <taxon>Pseudonocardiaceae</taxon>
        <taxon>Pseudonocardia</taxon>
    </lineage>
</organism>
<dbReference type="InterPro" id="IPR016156">
    <property type="entry name" value="FAD/NAD-linked_Rdtase_dimer_sf"/>
</dbReference>
<dbReference type="InterPro" id="IPR036188">
    <property type="entry name" value="FAD/NAD-bd_sf"/>
</dbReference>